<name>A0A177L9L2_9BACI</name>
<evidence type="ECO:0000313" key="1">
    <source>
        <dbReference type="EMBL" id="OAH61982.1"/>
    </source>
</evidence>
<sequence length="81" mass="9428">MKQIEELETSGWIICKGDMFSNGYAENHLKVTNIELDDAEGFEGPDNAKIYCVMVNANDHDEIVSAEQWHRAWYINDSWYK</sequence>
<comment type="caution">
    <text evidence="1">The sequence shown here is derived from an EMBL/GenBank/DDBJ whole genome shotgun (WGS) entry which is preliminary data.</text>
</comment>
<dbReference type="EMBL" id="LQWY01000014">
    <property type="protein sequence ID" value="OAH61982.1"/>
    <property type="molecule type" value="Genomic_DNA"/>
</dbReference>
<dbReference type="Proteomes" id="UP000076935">
    <property type="component" value="Unassembled WGS sequence"/>
</dbReference>
<proteinExistence type="predicted"/>
<protein>
    <submittedName>
        <fullName evidence="1">Uncharacterized protein</fullName>
    </submittedName>
</protein>
<accession>A0A177L9L2</accession>
<evidence type="ECO:0000313" key="2">
    <source>
        <dbReference type="Proteomes" id="UP000076935"/>
    </source>
</evidence>
<keyword evidence="2" id="KW-1185">Reference proteome</keyword>
<reference evidence="1 2" key="1">
    <citation type="submission" date="2016-01" db="EMBL/GenBank/DDBJ databases">
        <title>Investigation of taxonomic status of Bacillus aminovorans.</title>
        <authorList>
            <person name="Verma A."/>
            <person name="Pal Y."/>
            <person name="Krishnamurthi S."/>
        </authorList>
    </citation>
    <scope>NUCLEOTIDE SEQUENCE [LARGE SCALE GENOMIC DNA]</scope>
    <source>
        <strain evidence="1 2">DSM 1314</strain>
    </source>
</reference>
<dbReference type="RefSeq" id="WP_063965128.1">
    <property type="nucleotide sequence ID" value="NZ_JBCNAN010000021.1"/>
</dbReference>
<organism evidence="1 2">
    <name type="scientific">Domibacillus aminovorans</name>
    <dbReference type="NCBI Taxonomy" id="29332"/>
    <lineage>
        <taxon>Bacteria</taxon>
        <taxon>Bacillati</taxon>
        <taxon>Bacillota</taxon>
        <taxon>Bacilli</taxon>
        <taxon>Bacillales</taxon>
        <taxon>Bacillaceae</taxon>
        <taxon>Domibacillus</taxon>
    </lineage>
</organism>
<gene>
    <name evidence="1" type="ORF">AWH49_11215</name>
</gene>
<dbReference type="AlphaFoldDB" id="A0A177L9L2"/>